<proteinExistence type="predicted"/>
<reference evidence="3 4" key="1">
    <citation type="submission" date="2016-10" db="EMBL/GenBank/DDBJ databases">
        <authorList>
            <person name="de Groot N.N."/>
        </authorList>
    </citation>
    <scope>NUCLEOTIDE SEQUENCE [LARGE SCALE GENOMIC DNA]</scope>
    <source>
        <strain evidence="3 4">NLAE-zl-C500</strain>
    </source>
</reference>
<dbReference type="SUPFAM" id="SSF52540">
    <property type="entry name" value="P-loop containing nucleoside triphosphate hydrolases"/>
    <property type="match status" value="1"/>
</dbReference>
<accession>A0A1G6G6U4</accession>
<sequence length="1184" mass="135716">MIQERIYKKDIQRPINGVIKADSKNELSNEITEYVITAEQQQPKLLPTLFKTLVAPTRPTCVWISGDFGSGKSHLLKILSYVLENQLVIDGRKCGDIFADKAEDDFELKGDIQKACRIPTESVLFNIQEKLDGVAKGSIDPVLNIFLKEFNRKMGFDDKKPEIAEIERYFDEKGKFDYLKSEFKKRFGENWEDARKSILLKLQKLAEIMADVENTSKEIAYQNIQVQIKNYKLDIDGFVNLVKKHLDKQQPGSRFIFFVDEVGQFIGKDVHRMLSLQTIAEGLIDKTDGLASIMVTSQMDIDATLGNLEKQQEYDFSRIQGRFTTRINLTSANADEVIQRRLLEKNEKPKKELCLVYDQQKNIIKSLFNFGDNSQFKTNYKDDAQFAIDFPFIDYQFDLLQRAIIELSKNNAFSGKQQSVGERSLLTITQEVAIAYKDKDLNQIVQFCDMYEGIRGILQTKVQSDIQQAEKTLGDDMALKVLKTLFMIKYVKGFPSTTDNITKIMLPTLDTDFPEYKSRIQEALNKLVHTSYIEKGANDEYHYQTNEEKDIENEIKNEDIQPDAINNELKKIFRDEIFSDSKIKLSNNKVFSYGRMVDEQQDGRDSEMYIHFVTPLNSLVNTDQQAMLMYSMGHPTQLCVVLGEDKYMAEDIAMFKKADKCLTRLLSANGDNYRQQIVTDKRRVNANRRVSIVNRLVELTKSAHLYINGQELTDIRSSDIKTRLNEAMTKLVEQVYTNLKMLTIEYDDSMLKTIINDTTPSGEFGFQIDNCSQEILNWINRNKGMSVRTKVKDLVDYFKAKPYGWYETASLCILAKLYKMDKISFRSNGGIVPDRDLYTNMTNGTQQAVLIVDIEETITNSQIAKLKNLYKEFFEDESCSAQSAKDVHSAFITRLNKEIADLRSIKDQWHFDFVKPMEEIIPLLSCLASCVYPGLYTKTNQIEDAIDRKVDEADVICQFVNGKQFDIFKRIDTLKKGNQANLTYVSAELIKALDEIYNSATPWSLMAKGKATIDAITNEIKEKQEAAIADVIIILDTKLQALTGLSSYGALQANQQQQITAMFEVLKSKAQSERYIGNLIAMNNQVTDTYNKCLDSINHWIEEKQKAQEEEARKKAQQQNGDGHTIAQPNTPHVIHKVVSKQKAMAVTFDKPVLETKEDVEKYVDALKTQLMHFIEQNNNIMLN</sequence>
<feature type="domain" description="Probable ATP-binding protein BrxC 4th six-stranded beta-sheet" evidence="2">
    <location>
        <begin position="559"/>
        <end position="731"/>
    </location>
</feature>
<protein>
    <recommendedName>
        <fullName evidence="5">BREX system P-loop protein BrxC</fullName>
    </recommendedName>
</protein>
<evidence type="ECO:0000313" key="3">
    <source>
        <dbReference type="EMBL" id="SDB76906.1"/>
    </source>
</evidence>
<dbReference type="Proteomes" id="UP000183670">
    <property type="component" value="Unassembled WGS sequence"/>
</dbReference>
<dbReference type="InterPro" id="IPR047679">
    <property type="entry name" value="BREX_BrxC"/>
</dbReference>
<feature type="domain" description="Probable ATP-binding protein BrxC winged helix-turn-helix" evidence="1">
    <location>
        <begin position="772"/>
        <end position="852"/>
    </location>
</feature>
<gene>
    <name evidence="3" type="ORF">SAMN05192581_101470</name>
</gene>
<dbReference type="EMBL" id="FMYE01000014">
    <property type="protein sequence ID" value="SDB76906.1"/>
    <property type="molecule type" value="Genomic_DNA"/>
</dbReference>
<dbReference type="RefSeq" id="WP_046151576.1">
    <property type="nucleotide sequence ID" value="NZ_FMYE01000014.1"/>
</dbReference>
<dbReference type="InterPro" id="IPR058038">
    <property type="entry name" value="BREX_BrxC_wHTH"/>
</dbReference>
<dbReference type="NCBIfam" id="NF033441">
    <property type="entry name" value="BREX_BrxC"/>
    <property type="match status" value="1"/>
</dbReference>
<dbReference type="Pfam" id="PF25791">
    <property type="entry name" value="WHD_BREX_BrxC"/>
    <property type="match status" value="1"/>
</dbReference>
<dbReference type="AlphaFoldDB" id="A0A1G6G6U4"/>
<evidence type="ECO:0000313" key="4">
    <source>
        <dbReference type="Proteomes" id="UP000183670"/>
    </source>
</evidence>
<organism evidence="3 4">
    <name type="scientific">Bacteroides ovatus</name>
    <dbReference type="NCBI Taxonomy" id="28116"/>
    <lineage>
        <taxon>Bacteria</taxon>
        <taxon>Pseudomonadati</taxon>
        <taxon>Bacteroidota</taxon>
        <taxon>Bacteroidia</taxon>
        <taxon>Bacteroidales</taxon>
        <taxon>Bacteroidaceae</taxon>
        <taxon>Bacteroides</taxon>
    </lineage>
</organism>
<dbReference type="InterPro" id="IPR027417">
    <property type="entry name" value="P-loop_NTPase"/>
</dbReference>
<evidence type="ECO:0000259" key="2">
    <source>
        <dbReference type="Pfam" id="PF25796"/>
    </source>
</evidence>
<evidence type="ECO:0000259" key="1">
    <source>
        <dbReference type="Pfam" id="PF25791"/>
    </source>
</evidence>
<name>A0A1G6G6U4_BACOV</name>
<evidence type="ECO:0008006" key="5">
    <source>
        <dbReference type="Google" id="ProtNLM"/>
    </source>
</evidence>
<dbReference type="InterPro" id="IPR058036">
    <property type="entry name" value="BREX_BrxC_4th"/>
</dbReference>
<dbReference type="Pfam" id="PF25796">
    <property type="entry name" value="BREX_BrxC_4th"/>
    <property type="match status" value="1"/>
</dbReference>